<dbReference type="HOGENOM" id="CLU_782066_0_0_1"/>
<feature type="domain" description="Chitin-binding type-2" evidence="6">
    <location>
        <begin position="152"/>
        <end position="209"/>
    </location>
</feature>
<keyword evidence="5" id="KW-0325">Glycoprotein</keyword>
<dbReference type="Pfam" id="PF01607">
    <property type="entry name" value="CBM_14"/>
    <property type="match status" value="2"/>
</dbReference>
<dbReference type="STRING" id="7240.B4R5I0"/>
<dbReference type="PhylomeDB" id="B4R5I0"/>
<accession>B4R5I0</accession>
<dbReference type="Proteomes" id="UP000000304">
    <property type="component" value="Chromosome X"/>
</dbReference>
<feature type="domain" description="Chitin-binding type-2" evidence="6">
    <location>
        <begin position="294"/>
        <end position="352"/>
    </location>
</feature>
<evidence type="ECO:0000259" key="6">
    <source>
        <dbReference type="PROSITE" id="PS50940"/>
    </source>
</evidence>
<dbReference type="InterPro" id="IPR051940">
    <property type="entry name" value="Chitin_bind-dev_reg"/>
</dbReference>
<dbReference type="GO" id="GO:0005576">
    <property type="term" value="C:extracellular region"/>
    <property type="evidence" value="ECO:0007669"/>
    <property type="project" value="InterPro"/>
</dbReference>
<dbReference type="InterPro" id="IPR036508">
    <property type="entry name" value="Chitin-bd_dom_sf"/>
</dbReference>
<keyword evidence="4" id="KW-1015">Disulfide bond</keyword>
<gene>
    <name evidence="7" type="primary">Dsim\GD17242</name>
    <name evidence="7" type="ORF">Dsim_GD17242</name>
</gene>
<dbReference type="GO" id="GO:0008061">
    <property type="term" value="F:chitin binding"/>
    <property type="evidence" value="ECO:0007669"/>
    <property type="project" value="UniProtKB-KW"/>
</dbReference>
<dbReference type="EMBL" id="CM000366">
    <property type="protein sequence ID" value="EDX18025.1"/>
    <property type="molecule type" value="Genomic_DNA"/>
</dbReference>
<dbReference type="InterPro" id="IPR002557">
    <property type="entry name" value="Chitin-bd_dom"/>
</dbReference>
<evidence type="ECO:0000256" key="4">
    <source>
        <dbReference type="ARBA" id="ARBA00023157"/>
    </source>
</evidence>
<evidence type="ECO:0000256" key="5">
    <source>
        <dbReference type="ARBA" id="ARBA00023180"/>
    </source>
</evidence>
<name>B4R5I0_DROSI</name>
<dbReference type="PANTHER" id="PTHR23301">
    <property type="entry name" value="CHITIN BINDING PERITROPHIN-A"/>
    <property type="match status" value="1"/>
</dbReference>
<reference evidence="7 8" key="1">
    <citation type="journal article" date="2007" name="Nature">
        <title>Evolution of genes and genomes on the Drosophila phylogeny.</title>
        <authorList>
            <consortium name="Drosophila 12 Genomes Consortium"/>
            <person name="Clark A.G."/>
            <person name="Eisen M.B."/>
            <person name="Smith D.R."/>
            <person name="Bergman C.M."/>
            <person name="Oliver B."/>
            <person name="Markow T.A."/>
            <person name="Kaufman T.C."/>
            <person name="Kellis M."/>
            <person name="Gelbart W."/>
            <person name="Iyer V.N."/>
            <person name="Pollard D.A."/>
            <person name="Sackton T.B."/>
            <person name="Larracuente A.M."/>
            <person name="Singh N.D."/>
            <person name="Abad J.P."/>
            <person name="Abt D.N."/>
            <person name="Adryan B."/>
            <person name="Aguade M."/>
            <person name="Akashi H."/>
            <person name="Anderson W.W."/>
            <person name="Aquadro C.F."/>
            <person name="Ardell D.H."/>
            <person name="Arguello R."/>
            <person name="Artieri C.G."/>
            <person name="Barbash D.A."/>
            <person name="Barker D."/>
            <person name="Barsanti P."/>
            <person name="Batterham P."/>
            <person name="Batzoglou S."/>
            <person name="Begun D."/>
            <person name="Bhutkar A."/>
            <person name="Blanco E."/>
            <person name="Bosak S.A."/>
            <person name="Bradley R.K."/>
            <person name="Brand A.D."/>
            <person name="Brent M.R."/>
            <person name="Brooks A.N."/>
            <person name="Brown R.H."/>
            <person name="Butlin R.K."/>
            <person name="Caggese C."/>
            <person name="Calvi B.R."/>
            <person name="Bernardo de Carvalho A."/>
            <person name="Caspi A."/>
            <person name="Castrezana S."/>
            <person name="Celniker S.E."/>
            <person name="Chang J.L."/>
            <person name="Chapple C."/>
            <person name="Chatterji S."/>
            <person name="Chinwalla A."/>
            <person name="Civetta A."/>
            <person name="Clifton S.W."/>
            <person name="Comeron J.M."/>
            <person name="Costello J.C."/>
            <person name="Coyne J.A."/>
            <person name="Daub J."/>
            <person name="David R.G."/>
            <person name="Delcher A.L."/>
            <person name="Delehaunty K."/>
            <person name="Do C.B."/>
            <person name="Ebling H."/>
            <person name="Edwards K."/>
            <person name="Eickbush T."/>
            <person name="Evans J.D."/>
            <person name="Filipski A."/>
            <person name="Findeiss S."/>
            <person name="Freyhult E."/>
            <person name="Fulton L."/>
            <person name="Fulton R."/>
            <person name="Garcia A.C."/>
            <person name="Gardiner A."/>
            <person name="Garfield D.A."/>
            <person name="Garvin B.E."/>
            <person name="Gibson G."/>
            <person name="Gilbert D."/>
            <person name="Gnerre S."/>
            <person name="Godfrey J."/>
            <person name="Good R."/>
            <person name="Gotea V."/>
            <person name="Gravely B."/>
            <person name="Greenberg A.J."/>
            <person name="Griffiths-Jones S."/>
            <person name="Gross S."/>
            <person name="Guigo R."/>
            <person name="Gustafson E.A."/>
            <person name="Haerty W."/>
            <person name="Hahn M.W."/>
            <person name="Halligan D.L."/>
            <person name="Halpern A.L."/>
            <person name="Halter G.M."/>
            <person name="Han M.V."/>
            <person name="Heger A."/>
            <person name="Hillier L."/>
            <person name="Hinrichs A.S."/>
            <person name="Holmes I."/>
            <person name="Hoskins R.A."/>
            <person name="Hubisz M.J."/>
            <person name="Hultmark D."/>
            <person name="Huntley M.A."/>
            <person name="Jaffe D.B."/>
            <person name="Jagadeeshan S."/>
            <person name="Jeck W.R."/>
            <person name="Johnson J."/>
            <person name="Jones C.D."/>
            <person name="Jordan W.C."/>
            <person name="Karpen G.H."/>
            <person name="Kataoka E."/>
            <person name="Keightley P.D."/>
            <person name="Kheradpour P."/>
            <person name="Kirkness E.F."/>
            <person name="Koerich L.B."/>
            <person name="Kristiansen K."/>
            <person name="Kudrna D."/>
            <person name="Kulathinal R.J."/>
            <person name="Kumar S."/>
            <person name="Kwok R."/>
            <person name="Lander E."/>
            <person name="Langley C.H."/>
            <person name="Lapoint R."/>
            <person name="Lazzaro B.P."/>
            <person name="Lee S.J."/>
            <person name="Levesque L."/>
            <person name="Li R."/>
            <person name="Lin C.F."/>
            <person name="Lin M.F."/>
            <person name="Lindblad-Toh K."/>
            <person name="Llopart A."/>
            <person name="Long M."/>
            <person name="Low L."/>
            <person name="Lozovsky E."/>
            <person name="Lu J."/>
            <person name="Luo M."/>
            <person name="Machado C.A."/>
            <person name="Makalowski W."/>
            <person name="Marzo M."/>
            <person name="Matsuda M."/>
            <person name="Matzkin L."/>
            <person name="McAllister B."/>
            <person name="McBride C.S."/>
            <person name="McKernan B."/>
            <person name="McKernan K."/>
            <person name="Mendez-Lago M."/>
            <person name="Minx P."/>
            <person name="Mollenhauer M.U."/>
            <person name="Montooth K."/>
            <person name="Mount S.M."/>
            <person name="Mu X."/>
            <person name="Myers E."/>
            <person name="Negre B."/>
            <person name="Newfeld S."/>
            <person name="Nielsen R."/>
            <person name="Noor M.A."/>
            <person name="O'Grady P."/>
            <person name="Pachter L."/>
            <person name="Papaceit M."/>
            <person name="Parisi M.J."/>
            <person name="Parisi M."/>
            <person name="Parts L."/>
            <person name="Pedersen J.S."/>
            <person name="Pesole G."/>
            <person name="Phillippy A.M."/>
            <person name="Ponting C.P."/>
            <person name="Pop M."/>
            <person name="Porcelli D."/>
            <person name="Powell J.R."/>
            <person name="Prohaska S."/>
            <person name="Pruitt K."/>
            <person name="Puig M."/>
            <person name="Quesneville H."/>
            <person name="Ram K.R."/>
            <person name="Rand D."/>
            <person name="Rasmussen M.D."/>
            <person name="Reed L.K."/>
            <person name="Reenan R."/>
            <person name="Reily A."/>
            <person name="Remington K.A."/>
            <person name="Rieger T.T."/>
            <person name="Ritchie M.G."/>
            <person name="Robin C."/>
            <person name="Rogers Y.H."/>
            <person name="Rohde C."/>
            <person name="Rozas J."/>
            <person name="Rubenfield M.J."/>
            <person name="Ruiz A."/>
            <person name="Russo S."/>
            <person name="Salzberg S.L."/>
            <person name="Sanchez-Gracia A."/>
            <person name="Saranga D.J."/>
            <person name="Sato H."/>
            <person name="Schaeffer S.W."/>
            <person name="Schatz M.C."/>
            <person name="Schlenke T."/>
            <person name="Schwartz R."/>
            <person name="Segarra C."/>
            <person name="Singh R.S."/>
            <person name="Sirot L."/>
            <person name="Sirota M."/>
            <person name="Sisneros N.B."/>
            <person name="Smith C.D."/>
            <person name="Smith T.F."/>
            <person name="Spieth J."/>
            <person name="Stage D.E."/>
            <person name="Stark A."/>
            <person name="Stephan W."/>
            <person name="Strausberg R.L."/>
            <person name="Strempel S."/>
            <person name="Sturgill D."/>
            <person name="Sutton G."/>
            <person name="Sutton G.G."/>
            <person name="Tao W."/>
            <person name="Teichmann S."/>
            <person name="Tobari Y.N."/>
            <person name="Tomimura Y."/>
            <person name="Tsolas J.M."/>
            <person name="Valente V.L."/>
            <person name="Venter E."/>
            <person name="Venter J.C."/>
            <person name="Vicario S."/>
            <person name="Vieira F.G."/>
            <person name="Vilella A.J."/>
            <person name="Villasante A."/>
            <person name="Walenz B."/>
            <person name="Wang J."/>
            <person name="Wasserman M."/>
            <person name="Watts T."/>
            <person name="Wilson D."/>
            <person name="Wilson R.K."/>
            <person name="Wing R.A."/>
            <person name="Wolfner M.F."/>
            <person name="Wong A."/>
            <person name="Wong G.K."/>
            <person name="Wu C.I."/>
            <person name="Wu G."/>
            <person name="Yamamoto D."/>
            <person name="Yang H.P."/>
            <person name="Yang S.P."/>
            <person name="Yorke J.A."/>
            <person name="Yoshida K."/>
            <person name="Zdobnov E."/>
            <person name="Zhang P."/>
            <person name="Zhang Y."/>
            <person name="Zimin A.V."/>
            <person name="Baldwin J."/>
            <person name="Abdouelleil A."/>
            <person name="Abdulkadir J."/>
            <person name="Abebe A."/>
            <person name="Abera B."/>
            <person name="Abreu J."/>
            <person name="Acer S.C."/>
            <person name="Aftuck L."/>
            <person name="Alexander A."/>
            <person name="An P."/>
            <person name="Anderson E."/>
            <person name="Anderson S."/>
            <person name="Arachi H."/>
            <person name="Azer M."/>
            <person name="Bachantsang P."/>
            <person name="Barry A."/>
            <person name="Bayul T."/>
            <person name="Berlin A."/>
            <person name="Bessette D."/>
            <person name="Bloom T."/>
            <person name="Blye J."/>
            <person name="Boguslavskiy L."/>
            <person name="Bonnet C."/>
            <person name="Boukhgalter B."/>
            <person name="Bourzgui I."/>
            <person name="Brown A."/>
            <person name="Cahill P."/>
            <person name="Channer S."/>
            <person name="Cheshatsang Y."/>
            <person name="Chuda L."/>
            <person name="Citroen M."/>
            <person name="Collymore A."/>
            <person name="Cooke P."/>
            <person name="Costello M."/>
            <person name="D'Aco K."/>
            <person name="Daza R."/>
            <person name="De Haan G."/>
            <person name="DeGray S."/>
            <person name="DeMaso C."/>
            <person name="Dhargay N."/>
            <person name="Dooley K."/>
            <person name="Dooley E."/>
            <person name="Doricent M."/>
            <person name="Dorje P."/>
            <person name="Dorjee K."/>
            <person name="Dupes A."/>
            <person name="Elong R."/>
            <person name="Falk J."/>
            <person name="Farina A."/>
            <person name="Faro S."/>
            <person name="Ferguson D."/>
            <person name="Fisher S."/>
            <person name="Foley C.D."/>
            <person name="Franke A."/>
            <person name="Friedrich D."/>
            <person name="Gadbois L."/>
            <person name="Gearin G."/>
            <person name="Gearin C.R."/>
            <person name="Giannoukos G."/>
            <person name="Goode T."/>
            <person name="Graham J."/>
            <person name="Grandbois E."/>
            <person name="Grewal S."/>
            <person name="Gyaltsen K."/>
            <person name="Hafez N."/>
            <person name="Hagos B."/>
            <person name="Hall J."/>
            <person name="Henson C."/>
            <person name="Hollinger A."/>
            <person name="Honan T."/>
            <person name="Huard M.D."/>
            <person name="Hughes L."/>
            <person name="Hurhula B."/>
            <person name="Husby M.E."/>
            <person name="Kamat A."/>
            <person name="Kanga B."/>
            <person name="Kashin S."/>
            <person name="Khazanovich D."/>
            <person name="Kisner P."/>
            <person name="Lance K."/>
            <person name="Lara M."/>
            <person name="Lee W."/>
            <person name="Lennon N."/>
            <person name="Letendre F."/>
            <person name="LeVine R."/>
            <person name="Lipovsky A."/>
            <person name="Liu X."/>
            <person name="Liu J."/>
            <person name="Liu S."/>
            <person name="Lokyitsang T."/>
            <person name="Lokyitsang Y."/>
            <person name="Lubonja R."/>
            <person name="Lui A."/>
            <person name="MacDonald P."/>
            <person name="Magnisalis V."/>
            <person name="Maru K."/>
            <person name="Matthews C."/>
            <person name="McCusker W."/>
            <person name="McDonough S."/>
            <person name="Mehta T."/>
            <person name="Meldrim J."/>
            <person name="Meneus L."/>
            <person name="Mihai O."/>
            <person name="Mihalev A."/>
            <person name="Mihova T."/>
            <person name="Mittelman R."/>
            <person name="Mlenga V."/>
            <person name="Montmayeur A."/>
            <person name="Mulrain L."/>
            <person name="Navidi A."/>
            <person name="Naylor J."/>
            <person name="Negash T."/>
            <person name="Nguyen T."/>
            <person name="Nguyen N."/>
            <person name="Nicol R."/>
            <person name="Norbu C."/>
            <person name="Norbu N."/>
            <person name="Novod N."/>
            <person name="O'Neill B."/>
            <person name="Osman S."/>
            <person name="Markiewicz E."/>
            <person name="Oyono O.L."/>
            <person name="Patti C."/>
            <person name="Phunkhang P."/>
            <person name="Pierre F."/>
            <person name="Priest M."/>
            <person name="Raghuraman S."/>
            <person name="Rege F."/>
            <person name="Reyes R."/>
            <person name="Rise C."/>
            <person name="Rogov P."/>
            <person name="Ross K."/>
            <person name="Ryan E."/>
            <person name="Settipalli S."/>
            <person name="Shea T."/>
            <person name="Sherpa N."/>
            <person name="Shi L."/>
            <person name="Shih D."/>
            <person name="Sparrow T."/>
            <person name="Spaulding J."/>
            <person name="Stalker J."/>
            <person name="Stange-Thomann N."/>
            <person name="Stavropoulos S."/>
            <person name="Stone C."/>
            <person name="Strader C."/>
            <person name="Tesfaye S."/>
            <person name="Thomson T."/>
            <person name="Thoulutsang Y."/>
            <person name="Thoulutsang D."/>
            <person name="Topham K."/>
            <person name="Topping I."/>
            <person name="Tsamla T."/>
            <person name="Vassiliev H."/>
            <person name="Vo A."/>
            <person name="Wangchuk T."/>
            <person name="Wangdi T."/>
            <person name="Weiand M."/>
            <person name="Wilkinson J."/>
            <person name="Wilson A."/>
            <person name="Yadav S."/>
            <person name="Young G."/>
            <person name="Yu Q."/>
            <person name="Zembek L."/>
            <person name="Zhong D."/>
            <person name="Zimmer A."/>
            <person name="Zwirko Z."/>
            <person name="Jaffe D.B."/>
            <person name="Alvarez P."/>
            <person name="Brockman W."/>
            <person name="Butler J."/>
            <person name="Chin C."/>
            <person name="Gnerre S."/>
            <person name="Grabherr M."/>
            <person name="Kleber M."/>
            <person name="Mauceli E."/>
            <person name="MacCallum I."/>
        </authorList>
    </citation>
    <scope>NUCLEOTIDE SEQUENCE [LARGE SCALE GENOMIC DNA]</scope>
    <source>
        <strain evidence="8">white501</strain>
    </source>
</reference>
<keyword evidence="1" id="KW-0147">Chitin-binding</keyword>
<evidence type="ECO:0000256" key="3">
    <source>
        <dbReference type="ARBA" id="ARBA00022737"/>
    </source>
</evidence>
<dbReference type="OMA" id="RSQRDCR"/>
<sequence>AVIGEREELQQNYYASYYMVETRIHLAELGSPIDFDSQSSEAKEARAGTTGTLWRRRHQEFSAAFTDSADRWKYLKLCGVIENVFPHAIIKNVSFPMVCFWLSSHMYPMARIVDTLHRNKQDFYSYSVSQPSHLFVVILVSSAVPLTDALGSTVCADRFNGLSFADPASCSSFFVCQRGNAVRRECSNGLFYDPKIQTCNLPGLVKCFNGDRGGAVLGDVKANVTLVPDGKAKEEATATATQTTTCPPTTTVTPAVTTKKSKLMLDAEDADDGHSMLHVTPYPLSNRIDVLRSQRDCRGINDGEYLTDPKHCRRFYMCHKNRVKRHNCPRNQWFDRETKSCQDRELVLNCPVNRN</sequence>
<dbReference type="SUPFAM" id="SSF57625">
    <property type="entry name" value="Invertebrate chitin-binding proteins"/>
    <property type="match status" value="2"/>
</dbReference>
<evidence type="ECO:0000256" key="2">
    <source>
        <dbReference type="ARBA" id="ARBA00022729"/>
    </source>
</evidence>
<evidence type="ECO:0000256" key="1">
    <source>
        <dbReference type="ARBA" id="ARBA00022669"/>
    </source>
</evidence>
<organism evidence="7 8">
    <name type="scientific">Drosophila simulans</name>
    <name type="common">Fruit fly</name>
    <dbReference type="NCBI Taxonomy" id="7240"/>
    <lineage>
        <taxon>Eukaryota</taxon>
        <taxon>Metazoa</taxon>
        <taxon>Ecdysozoa</taxon>
        <taxon>Arthropoda</taxon>
        <taxon>Hexapoda</taxon>
        <taxon>Insecta</taxon>
        <taxon>Pterygota</taxon>
        <taxon>Neoptera</taxon>
        <taxon>Endopterygota</taxon>
        <taxon>Diptera</taxon>
        <taxon>Brachycera</taxon>
        <taxon>Muscomorpha</taxon>
        <taxon>Ephydroidea</taxon>
        <taxon>Drosophilidae</taxon>
        <taxon>Drosophila</taxon>
        <taxon>Sophophora</taxon>
    </lineage>
</organism>
<dbReference type="PROSITE" id="PS50940">
    <property type="entry name" value="CHIT_BIND_II"/>
    <property type="match status" value="2"/>
</dbReference>
<keyword evidence="8" id="KW-1185">Reference proteome</keyword>
<keyword evidence="3" id="KW-0677">Repeat</keyword>
<dbReference type="PANTHER" id="PTHR23301:SF0">
    <property type="entry name" value="CHITIN-BINDING TYPE-2 DOMAIN-CONTAINING PROTEIN-RELATED"/>
    <property type="match status" value="1"/>
</dbReference>
<dbReference type="OrthoDB" id="7857434at2759"/>
<protein>
    <submittedName>
        <fullName evidence="7">GD17242</fullName>
    </submittedName>
</protein>
<dbReference type="AlphaFoldDB" id="B4R5I0"/>
<proteinExistence type="predicted"/>
<dbReference type="Bgee" id="FBgn0188804">
    <property type="expression patterns" value="Expressed in female reproductive system and 3 other cell types or tissues"/>
</dbReference>
<evidence type="ECO:0000313" key="8">
    <source>
        <dbReference type="Proteomes" id="UP000000304"/>
    </source>
</evidence>
<feature type="non-terminal residue" evidence="7">
    <location>
        <position position="1"/>
    </location>
</feature>
<keyword evidence="2" id="KW-0732">Signal</keyword>
<dbReference type="SMART" id="SM00494">
    <property type="entry name" value="ChtBD2"/>
    <property type="match status" value="2"/>
</dbReference>
<evidence type="ECO:0000313" key="7">
    <source>
        <dbReference type="EMBL" id="EDX18025.1"/>
    </source>
</evidence>
<dbReference type="Gene3D" id="2.170.140.10">
    <property type="entry name" value="Chitin binding domain"/>
    <property type="match status" value="2"/>
</dbReference>